<name>A0A9Q4KQ86_9BACT</name>
<proteinExistence type="predicted"/>
<dbReference type="EMBL" id="JAPXGP010000005">
    <property type="protein sequence ID" value="MCZ6162152.1"/>
    <property type="molecule type" value="Genomic_DNA"/>
</dbReference>
<evidence type="ECO:0000313" key="1">
    <source>
        <dbReference type="EMBL" id="MCZ6162152.1"/>
    </source>
</evidence>
<accession>A0A9Q4KQ86</accession>
<dbReference type="Proteomes" id="UP001075461">
    <property type="component" value="Unassembled WGS sequence"/>
</dbReference>
<organism evidence="1 2">
    <name type="scientific">Campylobacter ureolyticus</name>
    <dbReference type="NCBI Taxonomy" id="827"/>
    <lineage>
        <taxon>Bacteria</taxon>
        <taxon>Pseudomonadati</taxon>
        <taxon>Campylobacterota</taxon>
        <taxon>Epsilonproteobacteria</taxon>
        <taxon>Campylobacterales</taxon>
        <taxon>Campylobacteraceae</taxon>
        <taxon>Campylobacter</taxon>
    </lineage>
</organism>
<comment type="caution">
    <text evidence="1">The sequence shown here is derived from an EMBL/GenBank/DDBJ whole genome shotgun (WGS) entry which is preliminary data.</text>
</comment>
<evidence type="ECO:0000313" key="2">
    <source>
        <dbReference type="Proteomes" id="UP001075461"/>
    </source>
</evidence>
<gene>
    <name evidence="1" type="ORF">O6B92_07365</name>
</gene>
<reference evidence="1" key="1">
    <citation type="submission" date="2022-12" db="EMBL/GenBank/DDBJ databases">
        <title>Species Delineation and Comparative Genomics within the Campylobacter ureolyticus Complex.</title>
        <authorList>
            <person name="Maki J."/>
            <person name="Howard M."/>
            <person name="Connelly S."/>
            <person name="Hardy D.J."/>
            <person name="Cameron A."/>
        </authorList>
    </citation>
    <scope>NUCLEOTIDE SEQUENCE</scope>
    <source>
        <strain evidence="1">URMC_786</strain>
    </source>
</reference>
<sequence>MEKVTIDLDCKIGYYPACRERFKFYYDETNNIRKLWFKNKNKLNNNIYKNFVLGGIVILEEKQKLDFNSLKISINLNKNAQEFKLKHIGKGDFLDILRSRKLINFLNWMEENSIYIHYININLLYWSIVDIVDSFIDCKLIYNHNREIKDPLYFYAKDNLNEFLNLFYKYKYPNIKDCDVYNFKSELVKLISVNKKRYDFKDKLLEILNTYEDEMVFIQNNKDLVLEDNFYVFYYNNFYNFPFSYHIFDEEYKIKKELDKYKFKFNGTDWKNFEFLNSKESEFLQVSDVIVGLLGKLFEFVNNSSNNFINELNKTQFENFKKIMNLLSKSANKNILFTNDIAPNYEIEKIQKIIELISNETF</sequence>
<dbReference type="RefSeq" id="WP_269480424.1">
    <property type="nucleotide sequence ID" value="NZ_JAPXGH010000010.1"/>
</dbReference>
<protein>
    <submittedName>
        <fullName evidence="1">Uncharacterized protein</fullName>
    </submittedName>
</protein>
<dbReference type="Pfam" id="PF12686">
    <property type="entry name" value="DUF3800"/>
    <property type="match status" value="1"/>
</dbReference>
<dbReference type="AlphaFoldDB" id="A0A9Q4KQ86"/>
<dbReference type="InterPro" id="IPR024524">
    <property type="entry name" value="DUF3800"/>
</dbReference>